<dbReference type="Gene3D" id="3.30.450.330">
    <property type="match status" value="1"/>
</dbReference>
<dbReference type="InterPro" id="IPR005311">
    <property type="entry name" value="PBP_dimer"/>
</dbReference>
<accession>A0A1G1XZ91</accession>
<dbReference type="Proteomes" id="UP000178240">
    <property type="component" value="Unassembled WGS sequence"/>
</dbReference>
<dbReference type="SUPFAM" id="SSF56601">
    <property type="entry name" value="beta-lactamase/transpeptidase-like"/>
    <property type="match status" value="1"/>
</dbReference>
<dbReference type="Gene3D" id="3.90.1310.10">
    <property type="entry name" value="Penicillin-binding protein 2a (Domain 2)"/>
    <property type="match status" value="1"/>
</dbReference>
<protein>
    <recommendedName>
        <fullName evidence="8">Penicillin-binding protein transpeptidase domain-containing protein</fullName>
    </recommendedName>
</protein>
<dbReference type="GO" id="GO:0071555">
    <property type="term" value="P:cell wall organization"/>
    <property type="evidence" value="ECO:0007669"/>
    <property type="project" value="TreeGrafter"/>
</dbReference>
<dbReference type="GO" id="GO:0005886">
    <property type="term" value="C:plasma membrane"/>
    <property type="evidence" value="ECO:0007669"/>
    <property type="project" value="TreeGrafter"/>
</dbReference>
<proteinExistence type="predicted"/>
<organism evidence="6 7">
    <name type="scientific">Candidatus Buchananbacteria bacterium RIFCSPHIGHO2_01_FULL_44_11</name>
    <dbReference type="NCBI Taxonomy" id="1797535"/>
    <lineage>
        <taxon>Bacteria</taxon>
        <taxon>Candidatus Buchananiibacteriota</taxon>
    </lineage>
</organism>
<keyword evidence="3" id="KW-0812">Transmembrane</keyword>
<evidence type="ECO:0000256" key="3">
    <source>
        <dbReference type="SAM" id="Phobius"/>
    </source>
</evidence>
<dbReference type="PANTHER" id="PTHR30627:SF1">
    <property type="entry name" value="PEPTIDOGLYCAN D,D-TRANSPEPTIDASE FTSI"/>
    <property type="match status" value="1"/>
</dbReference>
<dbReference type="SUPFAM" id="SSF56519">
    <property type="entry name" value="Penicillin binding protein dimerisation domain"/>
    <property type="match status" value="1"/>
</dbReference>
<evidence type="ECO:0000259" key="4">
    <source>
        <dbReference type="Pfam" id="PF00905"/>
    </source>
</evidence>
<evidence type="ECO:0000313" key="7">
    <source>
        <dbReference type="Proteomes" id="UP000178240"/>
    </source>
</evidence>
<dbReference type="InterPro" id="IPR012338">
    <property type="entry name" value="Beta-lactam/transpept-like"/>
</dbReference>
<dbReference type="Gene3D" id="3.40.710.10">
    <property type="entry name" value="DD-peptidase/beta-lactamase superfamily"/>
    <property type="match status" value="1"/>
</dbReference>
<dbReference type="InterPro" id="IPR036138">
    <property type="entry name" value="PBP_dimer_sf"/>
</dbReference>
<dbReference type="Pfam" id="PF00905">
    <property type="entry name" value="Transpeptidase"/>
    <property type="match status" value="1"/>
</dbReference>
<evidence type="ECO:0000313" key="6">
    <source>
        <dbReference type="EMBL" id="OGY45405.1"/>
    </source>
</evidence>
<keyword evidence="2 3" id="KW-0472">Membrane</keyword>
<feature type="domain" description="Penicillin-binding protein transpeptidase" evidence="4">
    <location>
        <begin position="261"/>
        <end position="566"/>
    </location>
</feature>
<evidence type="ECO:0008006" key="8">
    <source>
        <dbReference type="Google" id="ProtNLM"/>
    </source>
</evidence>
<dbReference type="GO" id="GO:0008658">
    <property type="term" value="F:penicillin binding"/>
    <property type="evidence" value="ECO:0007669"/>
    <property type="project" value="InterPro"/>
</dbReference>
<evidence type="ECO:0000259" key="5">
    <source>
        <dbReference type="Pfam" id="PF03717"/>
    </source>
</evidence>
<dbReference type="PANTHER" id="PTHR30627">
    <property type="entry name" value="PEPTIDOGLYCAN D,D-TRANSPEPTIDASE"/>
    <property type="match status" value="1"/>
</dbReference>
<comment type="caution">
    <text evidence="6">The sequence shown here is derived from an EMBL/GenBank/DDBJ whole genome shotgun (WGS) entry which is preliminary data.</text>
</comment>
<dbReference type="InterPro" id="IPR001460">
    <property type="entry name" value="PCN-bd_Tpept"/>
</dbReference>
<comment type="subcellular location">
    <subcellularLocation>
        <location evidence="1">Membrane</location>
    </subcellularLocation>
</comment>
<dbReference type="STRING" id="1797535.A2744_04340"/>
<dbReference type="EMBL" id="MHIE01000021">
    <property type="protein sequence ID" value="OGY45405.1"/>
    <property type="molecule type" value="Genomic_DNA"/>
</dbReference>
<dbReference type="AlphaFoldDB" id="A0A1G1XZ91"/>
<evidence type="ECO:0000256" key="2">
    <source>
        <dbReference type="ARBA" id="ARBA00023136"/>
    </source>
</evidence>
<sequence length="579" mass="64249">MVILAKKSSVDDVIKDKRISVLTVVVFLFGLIIVARLFSFQVLQHEFYSLLASEKHDVYKQLFPERGSIYTRESESLYPLVTNRDYYLVYAEPVKIKNSGEVIDKITPILSLAEEEWQAILPKLAKKDDPYEPIKHKVTKEQTDQIKALGLAGIGFLPETYRYYPEKGIGGQIFGFVGFKDDKKIGQYGLEGYFNDELSGQSGLLQSVKDALGALVAIGPRSIRPAQDGVDLVLTIDRKVQFTACQKLKEFYEYFKASSATVIIMNPKTGAIIAMCNFPDFDPENYNQVSDINYFNNPAIFTPYESGSVFKTMTMAAALDQEKVAPDTTYEDTGEVKVGPFTIRNFDNLAHGVNTMTQVLEQSLNTGAMFAAESIGRETFQSYVKNFGFGELTGITLDKETSGDISSLAKKGDVYYLTASFGHGITVTPMQLLSAYAAVANGGQLVEPYIVSEIIKPNGEITKTQPKVIRQVIKPKTAALLSGMLVSVTEKGYDKKARVPGYYLAAKTGTARIPDSRGGYSQETNHTFIGFGPANNPQFVMLLKLEKPQGVRFASDTLGPLFRQISEFLLNYYQIPPEY</sequence>
<gene>
    <name evidence="6" type="ORF">A2744_04340</name>
</gene>
<name>A0A1G1XZ91_9BACT</name>
<evidence type="ECO:0000256" key="1">
    <source>
        <dbReference type="ARBA" id="ARBA00004370"/>
    </source>
</evidence>
<dbReference type="Pfam" id="PF03717">
    <property type="entry name" value="PBP_dimer"/>
    <property type="match status" value="1"/>
</dbReference>
<dbReference type="InterPro" id="IPR050515">
    <property type="entry name" value="Beta-lactam/transpept"/>
</dbReference>
<reference evidence="6 7" key="1">
    <citation type="journal article" date="2016" name="Nat. Commun.">
        <title>Thousands of microbial genomes shed light on interconnected biogeochemical processes in an aquifer system.</title>
        <authorList>
            <person name="Anantharaman K."/>
            <person name="Brown C.T."/>
            <person name="Hug L.A."/>
            <person name="Sharon I."/>
            <person name="Castelle C.J."/>
            <person name="Probst A.J."/>
            <person name="Thomas B.C."/>
            <person name="Singh A."/>
            <person name="Wilkins M.J."/>
            <person name="Karaoz U."/>
            <person name="Brodie E.L."/>
            <person name="Williams K.H."/>
            <person name="Hubbard S.S."/>
            <person name="Banfield J.F."/>
        </authorList>
    </citation>
    <scope>NUCLEOTIDE SEQUENCE [LARGE SCALE GENOMIC DNA]</scope>
</reference>
<feature type="domain" description="Penicillin-binding protein dimerisation" evidence="5">
    <location>
        <begin position="64"/>
        <end position="215"/>
    </location>
</feature>
<feature type="transmembrane region" description="Helical" evidence="3">
    <location>
        <begin position="21"/>
        <end position="43"/>
    </location>
</feature>
<keyword evidence="3" id="KW-1133">Transmembrane helix</keyword>